<name>A0A4C1TVT5_EUMVA</name>
<gene>
    <name evidence="1" type="ORF">EVAR_12908_1</name>
</gene>
<dbReference type="OrthoDB" id="6931130at2759"/>
<organism evidence="1 2">
    <name type="scientific">Eumeta variegata</name>
    <name type="common">Bagworm moth</name>
    <name type="synonym">Eumeta japonica</name>
    <dbReference type="NCBI Taxonomy" id="151549"/>
    <lineage>
        <taxon>Eukaryota</taxon>
        <taxon>Metazoa</taxon>
        <taxon>Ecdysozoa</taxon>
        <taxon>Arthropoda</taxon>
        <taxon>Hexapoda</taxon>
        <taxon>Insecta</taxon>
        <taxon>Pterygota</taxon>
        <taxon>Neoptera</taxon>
        <taxon>Endopterygota</taxon>
        <taxon>Lepidoptera</taxon>
        <taxon>Glossata</taxon>
        <taxon>Ditrysia</taxon>
        <taxon>Tineoidea</taxon>
        <taxon>Psychidae</taxon>
        <taxon>Oiketicinae</taxon>
        <taxon>Eumeta</taxon>
    </lineage>
</organism>
<dbReference type="AlphaFoldDB" id="A0A4C1TVT5"/>
<reference evidence="1 2" key="1">
    <citation type="journal article" date="2019" name="Commun. Biol.">
        <title>The bagworm genome reveals a unique fibroin gene that provides high tensile strength.</title>
        <authorList>
            <person name="Kono N."/>
            <person name="Nakamura H."/>
            <person name="Ohtoshi R."/>
            <person name="Tomita M."/>
            <person name="Numata K."/>
            <person name="Arakawa K."/>
        </authorList>
    </citation>
    <scope>NUCLEOTIDE SEQUENCE [LARGE SCALE GENOMIC DNA]</scope>
</reference>
<evidence type="ECO:0000313" key="2">
    <source>
        <dbReference type="Proteomes" id="UP000299102"/>
    </source>
</evidence>
<evidence type="ECO:0000313" key="1">
    <source>
        <dbReference type="EMBL" id="GBP18127.1"/>
    </source>
</evidence>
<proteinExistence type="predicted"/>
<dbReference type="EMBL" id="BGZK01000093">
    <property type="protein sequence ID" value="GBP18127.1"/>
    <property type="molecule type" value="Genomic_DNA"/>
</dbReference>
<accession>A0A4C1TVT5</accession>
<keyword evidence="2" id="KW-1185">Reference proteome</keyword>
<comment type="caution">
    <text evidence="1">The sequence shown here is derived from an EMBL/GenBank/DDBJ whole genome shotgun (WGS) entry which is preliminary data.</text>
</comment>
<protein>
    <submittedName>
        <fullName evidence="1">Uncharacterized protein</fullName>
    </submittedName>
</protein>
<sequence>MSIRTCPLSVSPRRYSRPVAAASRNAADVPAELASRLLINGLFRPTPLLLTRVLSPHHTHPTLLILEQSFRPVNESSAVPLPFPLPFPLSSIKFLLSYPRGQQSTGGSSGVSNVHEWRSRALSVQRSTLAGAGRGLLAVIFSNETKTPGTDAVVCLLSLFYSDASADGVEERQMRQVECLGRSCFSITCSTLSLARSAQAERDNES</sequence>
<dbReference type="Proteomes" id="UP000299102">
    <property type="component" value="Unassembled WGS sequence"/>
</dbReference>